<dbReference type="SUPFAM" id="SSF53474">
    <property type="entry name" value="alpha/beta-Hydrolases"/>
    <property type="match status" value="1"/>
</dbReference>
<dbReference type="Proteomes" id="UP000658382">
    <property type="component" value="Unassembled WGS sequence"/>
</dbReference>
<dbReference type="RefSeq" id="WP_188632842.1">
    <property type="nucleotide sequence ID" value="NZ_BMNQ01000023.1"/>
</dbReference>
<dbReference type="Pfam" id="PF20434">
    <property type="entry name" value="BD-FAE"/>
    <property type="match status" value="1"/>
</dbReference>
<name>A0A917PXA4_9BACI</name>
<reference evidence="3" key="1">
    <citation type="journal article" date="2014" name="Int. J. Syst. Evol. Microbiol.">
        <title>Complete genome sequence of Corynebacterium casei LMG S-19264T (=DSM 44701T), isolated from a smear-ripened cheese.</title>
        <authorList>
            <consortium name="US DOE Joint Genome Institute (JGI-PGF)"/>
            <person name="Walter F."/>
            <person name="Albersmeier A."/>
            <person name="Kalinowski J."/>
            <person name="Ruckert C."/>
        </authorList>
    </citation>
    <scope>NUCLEOTIDE SEQUENCE</scope>
    <source>
        <strain evidence="3">JCM 12580</strain>
    </source>
</reference>
<feature type="domain" description="BD-FAE-like" evidence="2">
    <location>
        <begin position="21"/>
        <end position="245"/>
    </location>
</feature>
<evidence type="ECO:0000313" key="4">
    <source>
        <dbReference type="Proteomes" id="UP000658382"/>
    </source>
</evidence>
<dbReference type="InterPro" id="IPR050300">
    <property type="entry name" value="GDXG_lipolytic_enzyme"/>
</dbReference>
<keyword evidence="1" id="KW-0378">Hydrolase</keyword>
<accession>A0A917PXA4</accession>
<organism evidence="3 4">
    <name type="scientific">Lentibacillus kapialis</name>
    <dbReference type="NCBI Taxonomy" id="340214"/>
    <lineage>
        <taxon>Bacteria</taxon>
        <taxon>Bacillati</taxon>
        <taxon>Bacillota</taxon>
        <taxon>Bacilli</taxon>
        <taxon>Bacillales</taxon>
        <taxon>Bacillaceae</taxon>
        <taxon>Lentibacillus</taxon>
    </lineage>
</organism>
<dbReference type="GO" id="GO:0016787">
    <property type="term" value="F:hydrolase activity"/>
    <property type="evidence" value="ECO:0007669"/>
    <property type="project" value="UniProtKB-KW"/>
</dbReference>
<dbReference type="PANTHER" id="PTHR48081">
    <property type="entry name" value="AB HYDROLASE SUPERFAMILY PROTEIN C4A8.06C"/>
    <property type="match status" value="1"/>
</dbReference>
<keyword evidence="4" id="KW-1185">Reference proteome</keyword>
<evidence type="ECO:0000256" key="1">
    <source>
        <dbReference type="ARBA" id="ARBA00022801"/>
    </source>
</evidence>
<evidence type="ECO:0000259" key="2">
    <source>
        <dbReference type="Pfam" id="PF20434"/>
    </source>
</evidence>
<dbReference type="EMBL" id="BMNQ01000023">
    <property type="protein sequence ID" value="GGJ96592.1"/>
    <property type="molecule type" value="Genomic_DNA"/>
</dbReference>
<dbReference type="InterPro" id="IPR029058">
    <property type="entry name" value="AB_hydrolase_fold"/>
</dbReference>
<evidence type="ECO:0000313" key="3">
    <source>
        <dbReference type="EMBL" id="GGJ96592.1"/>
    </source>
</evidence>
<sequence>MKTTFTYKQVKGCCIKGDFYPSQEKNAPLIVYIHGGGLIWGTRKDMREEQINLYHQAGFNVCSIDYRLAPETKLPEITEDIRDVLHWLQEEGSKTYDFDASKMAVTGSSAGGYLALLSGTLTIRPKAIVSFYGYGNIIGDWYTKPSPHFLKMTKVPEHLVKQLIQSHTIAEAPIERRYAIYLYCRQQGKWIDYITSLNPRLNVAKLKAYCPVENIDADFPPTLLLHGNADKDVPFQESADMYQSLSNAGITTQLITIPNGEHSFDENMENPTVTKAFEQVISFLKSNL</sequence>
<dbReference type="AlphaFoldDB" id="A0A917PXA4"/>
<reference evidence="3" key="2">
    <citation type="submission" date="2020-09" db="EMBL/GenBank/DDBJ databases">
        <authorList>
            <person name="Sun Q."/>
            <person name="Ohkuma M."/>
        </authorList>
    </citation>
    <scope>NUCLEOTIDE SEQUENCE</scope>
    <source>
        <strain evidence="3">JCM 12580</strain>
    </source>
</reference>
<protein>
    <submittedName>
        <fullName evidence="3">Esterase</fullName>
    </submittedName>
</protein>
<proteinExistence type="predicted"/>
<comment type="caution">
    <text evidence="3">The sequence shown here is derived from an EMBL/GenBank/DDBJ whole genome shotgun (WGS) entry which is preliminary data.</text>
</comment>
<dbReference type="InterPro" id="IPR049492">
    <property type="entry name" value="BD-FAE-like_dom"/>
</dbReference>
<dbReference type="Gene3D" id="3.40.50.1820">
    <property type="entry name" value="alpha/beta hydrolase"/>
    <property type="match status" value="1"/>
</dbReference>
<gene>
    <name evidence="3" type="ORF">GCM10007063_18800</name>
</gene>